<feature type="compositionally biased region" description="Basic and acidic residues" evidence="1">
    <location>
        <begin position="298"/>
        <end position="307"/>
    </location>
</feature>
<sequence>MAVSEFNKETSEQLMRKLQFHDKLSRLNKEFIRQLQEWYNQPQIHSASLASSHARRLGGEHPKVTSDLCCRPSEEVEYREIVPPTNNQLYEMYHEKAATRTVSKSPPTTERKIVKAKRRIKDAAKDNGLSSSTKVSTPSGAPPRFSLGGDVSAIKPNVDVTLTLATPKGVSSVAASVPTISVIALPKPTPGFWSTQKKDVDSSSSPKPAISFGSIKSSSLSKEQDKNHLSTLSFPKFGVEKDEDSSKKSAMPFGSTDVGDKSGDSEKKSPLSFPKFGVDKDEDSSKKPPLSFPSFAVSKDKEKDGEKNTLTFPSFGSTAANNAPSGGLKFSFGTLPKSSTEGEKKEDEEEYVPPKVEVVENEEPDAVFSTKCSVFKFVDKQYSKVGIGMFHLKEVDGKKSVLVRAATAIGTVWINALINKAMKVAKVDEKGEKIRLTYPASEEEISTYVIRFPSAKEASRVLEDIEAAAK</sequence>
<evidence type="ECO:0000259" key="2">
    <source>
        <dbReference type="Pfam" id="PF00638"/>
    </source>
</evidence>
<gene>
    <name evidence="3" type="ORF">KIN20_004616</name>
</gene>
<feature type="region of interest" description="Disordered" evidence="1">
    <location>
        <begin position="191"/>
        <end position="227"/>
    </location>
</feature>
<feature type="region of interest" description="Disordered" evidence="1">
    <location>
        <begin position="239"/>
        <end position="318"/>
    </location>
</feature>
<feature type="compositionally biased region" description="Low complexity" evidence="1">
    <location>
        <begin position="202"/>
        <end position="221"/>
    </location>
</feature>
<dbReference type="SUPFAM" id="SSF50729">
    <property type="entry name" value="PH domain-like"/>
    <property type="match status" value="1"/>
</dbReference>
<dbReference type="AlphaFoldDB" id="A0AAD5QEK5"/>
<evidence type="ECO:0000313" key="3">
    <source>
        <dbReference type="EMBL" id="KAJ1349153.1"/>
    </source>
</evidence>
<feature type="region of interest" description="Disordered" evidence="1">
    <location>
        <begin position="330"/>
        <end position="352"/>
    </location>
</feature>
<organism evidence="3 4">
    <name type="scientific">Parelaphostrongylus tenuis</name>
    <name type="common">Meningeal worm</name>
    <dbReference type="NCBI Taxonomy" id="148309"/>
    <lineage>
        <taxon>Eukaryota</taxon>
        <taxon>Metazoa</taxon>
        <taxon>Ecdysozoa</taxon>
        <taxon>Nematoda</taxon>
        <taxon>Chromadorea</taxon>
        <taxon>Rhabditida</taxon>
        <taxon>Rhabditina</taxon>
        <taxon>Rhabditomorpha</taxon>
        <taxon>Strongyloidea</taxon>
        <taxon>Metastrongylidae</taxon>
        <taxon>Parelaphostrongylus</taxon>
    </lineage>
</organism>
<proteinExistence type="predicted"/>
<dbReference type="Proteomes" id="UP001196413">
    <property type="component" value="Unassembled WGS sequence"/>
</dbReference>
<feature type="compositionally biased region" description="Polar residues" evidence="1">
    <location>
        <begin position="128"/>
        <end position="139"/>
    </location>
</feature>
<dbReference type="EMBL" id="JAHQIW010000616">
    <property type="protein sequence ID" value="KAJ1349153.1"/>
    <property type="molecule type" value="Genomic_DNA"/>
</dbReference>
<protein>
    <recommendedName>
        <fullName evidence="2">RanBD1 domain-containing protein</fullName>
    </recommendedName>
</protein>
<keyword evidence="4" id="KW-1185">Reference proteome</keyword>
<reference evidence="3" key="1">
    <citation type="submission" date="2021-06" db="EMBL/GenBank/DDBJ databases">
        <title>Parelaphostrongylus tenuis whole genome reference sequence.</title>
        <authorList>
            <person name="Garwood T.J."/>
            <person name="Larsen P.A."/>
            <person name="Fountain-Jones N.M."/>
            <person name="Garbe J.R."/>
            <person name="Macchietto M.G."/>
            <person name="Kania S.A."/>
            <person name="Gerhold R.W."/>
            <person name="Richards J.E."/>
            <person name="Wolf T.M."/>
        </authorList>
    </citation>
    <scope>NUCLEOTIDE SEQUENCE</scope>
    <source>
        <strain evidence="3">MNPRO001-30</strain>
        <tissue evidence="3">Meninges</tissue>
    </source>
</reference>
<dbReference type="Gene3D" id="2.30.29.30">
    <property type="entry name" value="Pleckstrin-homology domain (PH domain)/Phosphotyrosine-binding domain (PTB)"/>
    <property type="match status" value="1"/>
</dbReference>
<accession>A0AAD5QEK5</accession>
<feature type="compositionally biased region" description="Polar residues" evidence="1">
    <location>
        <begin position="308"/>
        <end position="318"/>
    </location>
</feature>
<feature type="compositionally biased region" description="Basic and acidic residues" evidence="1">
    <location>
        <begin position="258"/>
        <end position="269"/>
    </location>
</feature>
<feature type="compositionally biased region" description="Basic and acidic residues" evidence="1">
    <location>
        <begin position="277"/>
        <end position="286"/>
    </location>
</feature>
<comment type="caution">
    <text evidence="3">The sequence shown here is derived from an EMBL/GenBank/DDBJ whole genome shotgun (WGS) entry which is preliminary data.</text>
</comment>
<feature type="domain" description="RanBD1" evidence="2">
    <location>
        <begin position="361"/>
        <end position="469"/>
    </location>
</feature>
<dbReference type="Pfam" id="PF00638">
    <property type="entry name" value="Ran_BP1"/>
    <property type="match status" value="1"/>
</dbReference>
<dbReference type="InterPro" id="IPR011993">
    <property type="entry name" value="PH-like_dom_sf"/>
</dbReference>
<evidence type="ECO:0000313" key="4">
    <source>
        <dbReference type="Proteomes" id="UP001196413"/>
    </source>
</evidence>
<feature type="region of interest" description="Disordered" evidence="1">
    <location>
        <begin position="119"/>
        <end position="143"/>
    </location>
</feature>
<name>A0AAD5QEK5_PARTN</name>
<dbReference type="InterPro" id="IPR000156">
    <property type="entry name" value="Ran_bind_dom"/>
</dbReference>
<evidence type="ECO:0000256" key="1">
    <source>
        <dbReference type="SAM" id="MobiDB-lite"/>
    </source>
</evidence>